<accession>A0ABP8WPH0</accession>
<gene>
    <name evidence="3" type="ORF">GCM10023349_04500</name>
</gene>
<dbReference type="SUPFAM" id="SSF51445">
    <property type="entry name" value="(Trans)glycosidases"/>
    <property type="match status" value="1"/>
</dbReference>
<keyword evidence="4" id="KW-1185">Reference proteome</keyword>
<dbReference type="InterPro" id="IPR017853">
    <property type="entry name" value="GH"/>
</dbReference>
<dbReference type="Gene3D" id="3.20.20.70">
    <property type="entry name" value="Aldolase class I"/>
    <property type="match status" value="1"/>
</dbReference>
<evidence type="ECO:0000256" key="1">
    <source>
        <dbReference type="SAM" id="MobiDB-lite"/>
    </source>
</evidence>
<evidence type="ECO:0000256" key="2">
    <source>
        <dbReference type="SAM" id="SignalP"/>
    </source>
</evidence>
<dbReference type="InterPro" id="IPR013785">
    <property type="entry name" value="Aldolase_TIM"/>
</dbReference>
<dbReference type="RefSeq" id="WP_345518789.1">
    <property type="nucleotide sequence ID" value="NZ_BAABKM010000001.1"/>
</dbReference>
<reference evidence="4" key="1">
    <citation type="journal article" date="2019" name="Int. J. Syst. Evol. Microbiol.">
        <title>The Global Catalogue of Microorganisms (GCM) 10K type strain sequencing project: providing services to taxonomists for standard genome sequencing and annotation.</title>
        <authorList>
            <consortium name="The Broad Institute Genomics Platform"/>
            <consortium name="The Broad Institute Genome Sequencing Center for Infectious Disease"/>
            <person name="Wu L."/>
            <person name="Ma J."/>
        </authorList>
    </citation>
    <scope>NUCLEOTIDE SEQUENCE [LARGE SCALE GENOMIC DNA]</scope>
    <source>
        <strain evidence="4">JCM 18531</strain>
    </source>
</reference>
<evidence type="ECO:0008006" key="5">
    <source>
        <dbReference type="Google" id="ProtNLM"/>
    </source>
</evidence>
<comment type="caution">
    <text evidence="3">The sequence shown here is derived from an EMBL/GenBank/DDBJ whole genome shotgun (WGS) entry which is preliminary data.</text>
</comment>
<dbReference type="EMBL" id="BAABKM010000001">
    <property type="protein sequence ID" value="GAA4692583.1"/>
    <property type="molecule type" value="Genomic_DNA"/>
</dbReference>
<evidence type="ECO:0000313" key="3">
    <source>
        <dbReference type="EMBL" id="GAA4692583.1"/>
    </source>
</evidence>
<sequence>MRRTLSTLMSALAVAALTGGPAPTAHADPTEPSIHRTGQPRQPTGVGVLALDWGNLDHTPRAGAGDYVVVQAWEYPRIPALKAANPSLRVLMYKDGAASVATAHETGLYSTGVSYGEAAIRHPDWFLTDPSGRRLEWSDWAGLYPMNVADRGYQVAWAANVLAELRAHDWDGVMVDDTLTYLSHSTVGSRTSTQIPTDEAMRRATGSFLSHVGPRIKNAGYQVVPNVTVEWNTWRTTLTSWTRYVSGWENEYFTKWGLTTQSRFQGADWRWKYAMARWCARRNKPLLAITYSNRSDRAAQIYHRATWLLSWNGRTGASIFVPAEATADHWQPRSVSRIGTPAGPTRRTRAGVYVRRYSRGLVLVNPSGTARRTTLRAGYRTHAGTAVSSVKVGARSATILRR</sequence>
<evidence type="ECO:0000313" key="4">
    <source>
        <dbReference type="Proteomes" id="UP001499974"/>
    </source>
</evidence>
<dbReference type="Pfam" id="PF14885">
    <property type="entry name" value="GHL15"/>
    <property type="match status" value="1"/>
</dbReference>
<keyword evidence="2" id="KW-0732">Signal</keyword>
<feature type="signal peptide" evidence="2">
    <location>
        <begin position="1"/>
        <end position="27"/>
    </location>
</feature>
<name>A0ABP8WPH0_9ACTN</name>
<feature type="region of interest" description="Disordered" evidence="1">
    <location>
        <begin position="19"/>
        <end position="42"/>
    </location>
</feature>
<protein>
    <recommendedName>
        <fullName evidence="5">Glycosyl hydrolase-like family 15 (GHL15) protein</fullName>
    </recommendedName>
</protein>
<dbReference type="Proteomes" id="UP001499974">
    <property type="component" value="Unassembled WGS sequence"/>
</dbReference>
<organism evidence="3 4">
    <name type="scientific">Nocardioides conyzicola</name>
    <dbReference type="NCBI Taxonomy" id="1651781"/>
    <lineage>
        <taxon>Bacteria</taxon>
        <taxon>Bacillati</taxon>
        <taxon>Actinomycetota</taxon>
        <taxon>Actinomycetes</taxon>
        <taxon>Propionibacteriales</taxon>
        <taxon>Nocardioidaceae</taxon>
        <taxon>Nocardioides</taxon>
    </lineage>
</organism>
<proteinExistence type="predicted"/>
<dbReference type="InterPro" id="IPR029455">
    <property type="entry name" value="GHL15"/>
</dbReference>
<feature type="chain" id="PRO_5045120524" description="Glycosyl hydrolase-like family 15 (GHL15) protein" evidence="2">
    <location>
        <begin position="28"/>
        <end position="402"/>
    </location>
</feature>